<dbReference type="NCBIfam" id="TIGR00558">
    <property type="entry name" value="pdxH"/>
    <property type="match status" value="1"/>
</dbReference>
<dbReference type="EMBL" id="LAZR01000054">
    <property type="protein sequence ID" value="KKN98022.1"/>
    <property type="molecule type" value="Genomic_DNA"/>
</dbReference>
<comment type="caution">
    <text evidence="10">The sequence shown here is derived from an EMBL/GenBank/DDBJ whole genome shotgun (WGS) entry which is preliminary data.</text>
</comment>
<dbReference type="Pfam" id="PF10590">
    <property type="entry name" value="PNP_phzG_C"/>
    <property type="match status" value="1"/>
</dbReference>
<comment type="cofactor">
    <cofactor evidence="1">
        <name>FMN</name>
        <dbReference type="ChEBI" id="CHEBI:58210"/>
    </cofactor>
</comment>
<organism evidence="10">
    <name type="scientific">marine sediment metagenome</name>
    <dbReference type="NCBI Taxonomy" id="412755"/>
    <lineage>
        <taxon>unclassified sequences</taxon>
        <taxon>metagenomes</taxon>
        <taxon>ecological metagenomes</taxon>
    </lineage>
</organism>
<reference evidence="10" key="1">
    <citation type="journal article" date="2015" name="Nature">
        <title>Complex archaea that bridge the gap between prokaryotes and eukaryotes.</title>
        <authorList>
            <person name="Spang A."/>
            <person name="Saw J.H."/>
            <person name="Jorgensen S.L."/>
            <person name="Zaremba-Niedzwiedzka K."/>
            <person name="Martijn J."/>
            <person name="Lind A.E."/>
            <person name="van Eijk R."/>
            <person name="Schleper C."/>
            <person name="Guy L."/>
            <person name="Ettema T.J."/>
        </authorList>
    </citation>
    <scope>NUCLEOTIDE SEQUENCE</scope>
</reference>
<evidence type="ECO:0000256" key="4">
    <source>
        <dbReference type="ARBA" id="ARBA00022643"/>
    </source>
</evidence>
<dbReference type="SUPFAM" id="SSF50475">
    <property type="entry name" value="FMN-binding split barrel"/>
    <property type="match status" value="1"/>
</dbReference>
<dbReference type="PANTHER" id="PTHR10851">
    <property type="entry name" value="PYRIDOXINE-5-PHOSPHATE OXIDASE"/>
    <property type="match status" value="1"/>
</dbReference>
<evidence type="ECO:0000256" key="1">
    <source>
        <dbReference type="ARBA" id="ARBA00001917"/>
    </source>
</evidence>
<dbReference type="GO" id="GO:0010181">
    <property type="term" value="F:FMN binding"/>
    <property type="evidence" value="ECO:0007669"/>
    <property type="project" value="InterPro"/>
</dbReference>
<feature type="domain" description="Pyridoxamine 5'-phosphate oxidase N-terminal" evidence="8">
    <location>
        <begin position="42"/>
        <end position="159"/>
    </location>
</feature>
<dbReference type="InterPro" id="IPR019576">
    <property type="entry name" value="Pyridoxamine_oxidase_dimer_C"/>
</dbReference>
<dbReference type="AlphaFoldDB" id="A0A0F9VE15"/>
<evidence type="ECO:0008006" key="11">
    <source>
        <dbReference type="Google" id="ProtNLM"/>
    </source>
</evidence>
<accession>A0A0F9VE15</accession>
<dbReference type="InterPro" id="IPR011576">
    <property type="entry name" value="Pyridox_Oxase_N"/>
</dbReference>
<keyword evidence="5" id="KW-0560">Oxidoreductase</keyword>
<dbReference type="PIRSF" id="PIRSF000190">
    <property type="entry name" value="Pyd_amn-ph_oxd"/>
    <property type="match status" value="1"/>
</dbReference>
<dbReference type="InterPro" id="IPR012349">
    <property type="entry name" value="Split_barrel_FMN-bd"/>
</dbReference>
<keyword evidence="6" id="KW-0664">Pyridoxine biosynthesis</keyword>
<dbReference type="GO" id="GO:0004733">
    <property type="term" value="F:pyridoxamine phosphate oxidase activity"/>
    <property type="evidence" value="ECO:0007669"/>
    <property type="project" value="InterPro"/>
</dbReference>
<comment type="subunit">
    <text evidence="2">Homodimer.</text>
</comment>
<evidence type="ECO:0000256" key="5">
    <source>
        <dbReference type="ARBA" id="ARBA00023002"/>
    </source>
</evidence>
<evidence type="ECO:0000256" key="7">
    <source>
        <dbReference type="ARBA" id="ARBA00060587"/>
    </source>
</evidence>
<dbReference type="Pfam" id="PF01243">
    <property type="entry name" value="PNPOx_N"/>
    <property type="match status" value="1"/>
</dbReference>
<dbReference type="NCBIfam" id="NF004231">
    <property type="entry name" value="PRK05679.1"/>
    <property type="match status" value="1"/>
</dbReference>
<dbReference type="Gene3D" id="2.30.110.10">
    <property type="entry name" value="Electron Transport, Fmn-binding Protein, Chain A"/>
    <property type="match status" value="1"/>
</dbReference>
<evidence type="ECO:0000259" key="8">
    <source>
        <dbReference type="Pfam" id="PF01243"/>
    </source>
</evidence>
<dbReference type="HAMAP" id="MF_01629">
    <property type="entry name" value="PdxH"/>
    <property type="match status" value="1"/>
</dbReference>
<dbReference type="PROSITE" id="PS01064">
    <property type="entry name" value="PYRIDOX_OXIDASE"/>
    <property type="match status" value="1"/>
</dbReference>
<feature type="domain" description="Pyridoxine 5'-phosphate oxidase dimerisation C-terminal" evidence="9">
    <location>
        <begin position="173"/>
        <end position="213"/>
    </location>
</feature>
<evidence type="ECO:0000256" key="3">
    <source>
        <dbReference type="ARBA" id="ARBA00022630"/>
    </source>
</evidence>
<dbReference type="FunFam" id="2.30.110.10:FF:000020">
    <property type="entry name" value="PNPO isoform 11"/>
    <property type="match status" value="1"/>
</dbReference>
<name>A0A0F9VE15_9ZZZZ</name>
<evidence type="ECO:0000259" key="9">
    <source>
        <dbReference type="Pfam" id="PF10590"/>
    </source>
</evidence>
<evidence type="ECO:0000313" key="10">
    <source>
        <dbReference type="EMBL" id="KKN98022.1"/>
    </source>
</evidence>
<evidence type="ECO:0000256" key="6">
    <source>
        <dbReference type="ARBA" id="ARBA00023096"/>
    </source>
</evidence>
<dbReference type="InterPro" id="IPR019740">
    <property type="entry name" value="Pyridox_Oxase_CS"/>
</dbReference>
<sequence>MKPTIADLRRDYTRDGLTEAQAPVEPHVLFSTWFAQAVEIETTEANAMMLATVDSAGQPHLRTLLLKGFDERGFVFFTNYQSAKGEQLSAQPLAAMSFWWHDLERQVRIEGMVEQVSPEESDAYFHSRPMGSRLGAWTSPQSEVIAGREVLEQRLAALEIQYAEQQPPRPPHWGGYRVVPSLIEFWQGRSSRLHDRLCYRLKAGNWVLERLAP</sequence>
<proteinExistence type="inferred from homology"/>
<dbReference type="InterPro" id="IPR000659">
    <property type="entry name" value="Pyridox_Oxase"/>
</dbReference>
<evidence type="ECO:0000256" key="2">
    <source>
        <dbReference type="ARBA" id="ARBA00011738"/>
    </source>
</evidence>
<dbReference type="GO" id="GO:0008615">
    <property type="term" value="P:pyridoxine biosynthetic process"/>
    <property type="evidence" value="ECO:0007669"/>
    <property type="project" value="UniProtKB-KW"/>
</dbReference>
<keyword evidence="4" id="KW-0288">FMN</keyword>
<gene>
    <name evidence="10" type="ORF">LCGC14_0152210</name>
</gene>
<dbReference type="PANTHER" id="PTHR10851:SF0">
    <property type="entry name" value="PYRIDOXINE-5'-PHOSPHATE OXIDASE"/>
    <property type="match status" value="1"/>
</dbReference>
<protein>
    <recommendedName>
        <fullName evidence="11">Pyridoxamine 5'-phosphate oxidase putative domain-containing protein</fullName>
    </recommendedName>
</protein>
<keyword evidence="3" id="KW-0285">Flavoprotein</keyword>
<comment type="pathway">
    <text evidence="7">Cofactor metabolism.</text>
</comment>